<feature type="domain" description="ABC transporter" evidence="4">
    <location>
        <begin position="4"/>
        <end position="249"/>
    </location>
</feature>
<dbReference type="CDD" id="cd03219">
    <property type="entry name" value="ABC_Mj1267_LivG_branched"/>
    <property type="match status" value="1"/>
</dbReference>
<evidence type="ECO:0000313" key="5">
    <source>
        <dbReference type="EMBL" id="TCL38632.1"/>
    </source>
</evidence>
<evidence type="ECO:0000256" key="3">
    <source>
        <dbReference type="ARBA" id="ARBA00022840"/>
    </source>
</evidence>
<accession>A0A4R1Q3P5</accession>
<dbReference type="GO" id="GO:0016887">
    <property type="term" value="F:ATP hydrolysis activity"/>
    <property type="evidence" value="ECO:0007669"/>
    <property type="project" value="InterPro"/>
</dbReference>
<dbReference type="InterPro" id="IPR017871">
    <property type="entry name" value="ABC_transporter-like_CS"/>
</dbReference>
<protein>
    <submittedName>
        <fullName evidence="5">Branched-chain amino acid transport system ATP-binding protein</fullName>
    </submittedName>
</protein>
<dbReference type="GO" id="GO:0005524">
    <property type="term" value="F:ATP binding"/>
    <property type="evidence" value="ECO:0007669"/>
    <property type="project" value="UniProtKB-KW"/>
</dbReference>
<dbReference type="Proteomes" id="UP000295063">
    <property type="component" value="Unassembled WGS sequence"/>
</dbReference>
<dbReference type="GO" id="GO:0015808">
    <property type="term" value="P:L-alanine transport"/>
    <property type="evidence" value="ECO:0007669"/>
    <property type="project" value="TreeGrafter"/>
</dbReference>
<sequence>MALLELNQVTKRFGGLTAIDQLHITVDAGQVVGLIGPNGAGKTTVFNVITGIYPLTSGSILLDGRPVHNSPTHQVTSMGITRTFQNIRLFSQISTLDNVRIGRHCRTKAGLLAAWFRQAAAEERAIREKAAELLELVGLSEKSKELAGNLSYGEQRRLEIARALATEPKLLLLDEPAAGMNPQETKQLMELIGRLNSRGLTILLIEHDMKLVMNISDKIVVLDHGVKIAEGLPREIQQNQQVIEAYLGKGASAC</sequence>
<dbReference type="EMBL" id="SLUI01000003">
    <property type="protein sequence ID" value="TCL38632.1"/>
    <property type="molecule type" value="Genomic_DNA"/>
</dbReference>
<dbReference type="InterPro" id="IPR003593">
    <property type="entry name" value="AAA+_ATPase"/>
</dbReference>
<dbReference type="InterPro" id="IPR003439">
    <property type="entry name" value="ABC_transporter-like_ATP-bd"/>
</dbReference>
<evidence type="ECO:0000256" key="2">
    <source>
        <dbReference type="ARBA" id="ARBA00022741"/>
    </source>
</evidence>
<dbReference type="InterPro" id="IPR051120">
    <property type="entry name" value="ABC_AA/LPS_Transport"/>
</dbReference>
<proteinExistence type="predicted"/>
<reference evidence="5 6" key="1">
    <citation type="submission" date="2019-03" db="EMBL/GenBank/DDBJ databases">
        <title>Genomic Encyclopedia of Type Strains, Phase IV (KMG-IV): sequencing the most valuable type-strain genomes for metagenomic binning, comparative biology and taxonomic classification.</title>
        <authorList>
            <person name="Goeker M."/>
        </authorList>
    </citation>
    <scope>NUCLEOTIDE SEQUENCE [LARGE SCALE GENOMIC DNA]</scope>
    <source>
        <strain evidence="5 6">DSM 15969</strain>
    </source>
</reference>
<keyword evidence="2" id="KW-0547">Nucleotide-binding</keyword>
<dbReference type="PROSITE" id="PS50893">
    <property type="entry name" value="ABC_TRANSPORTER_2"/>
    <property type="match status" value="1"/>
</dbReference>
<name>A0A4R1Q3P5_9FIRM</name>
<dbReference type="Pfam" id="PF12399">
    <property type="entry name" value="BCA_ABC_TP_C"/>
    <property type="match status" value="1"/>
</dbReference>
<dbReference type="AlphaFoldDB" id="A0A4R1Q3P5"/>
<evidence type="ECO:0000256" key="1">
    <source>
        <dbReference type="ARBA" id="ARBA00022448"/>
    </source>
</evidence>
<dbReference type="FunFam" id="3.40.50.300:FF:000421">
    <property type="entry name" value="Branched-chain amino acid ABC transporter ATP-binding protein"/>
    <property type="match status" value="1"/>
</dbReference>
<dbReference type="InterPro" id="IPR027417">
    <property type="entry name" value="P-loop_NTPase"/>
</dbReference>
<evidence type="ECO:0000259" key="4">
    <source>
        <dbReference type="PROSITE" id="PS50893"/>
    </source>
</evidence>
<keyword evidence="3 5" id="KW-0067">ATP-binding</keyword>
<dbReference type="GO" id="GO:0005886">
    <property type="term" value="C:plasma membrane"/>
    <property type="evidence" value="ECO:0007669"/>
    <property type="project" value="TreeGrafter"/>
</dbReference>
<dbReference type="GO" id="GO:1903805">
    <property type="term" value="P:L-valine import across plasma membrane"/>
    <property type="evidence" value="ECO:0007669"/>
    <property type="project" value="TreeGrafter"/>
</dbReference>
<comment type="caution">
    <text evidence="5">The sequence shown here is derived from an EMBL/GenBank/DDBJ whole genome shotgun (WGS) entry which is preliminary data.</text>
</comment>
<gene>
    <name evidence="5" type="ORF">EV210_103104</name>
</gene>
<dbReference type="GO" id="GO:0015192">
    <property type="term" value="F:L-phenylalanine transmembrane transporter activity"/>
    <property type="evidence" value="ECO:0007669"/>
    <property type="project" value="TreeGrafter"/>
</dbReference>
<dbReference type="GO" id="GO:0042941">
    <property type="term" value="P:D-alanine transmembrane transport"/>
    <property type="evidence" value="ECO:0007669"/>
    <property type="project" value="TreeGrafter"/>
</dbReference>
<dbReference type="InterPro" id="IPR032823">
    <property type="entry name" value="BCA_ABC_TP_C"/>
</dbReference>
<dbReference type="Gene3D" id="3.40.50.300">
    <property type="entry name" value="P-loop containing nucleotide triphosphate hydrolases"/>
    <property type="match status" value="1"/>
</dbReference>
<dbReference type="RefSeq" id="WP_132076697.1">
    <property type="nucleotide sequence ID" value="NZ_DAMAKO010000001.1"/>
</dbReference>
<evidence type="ECO:0000313" key="6">
    <source>
        <dbReference type="Proteomes" id="UP000295063"/>
    </source>
</evidence>
<dbReference type="PANTHER" id="PTHR45772">
    <property type="entry name" value="CONSERVED COMPONENT OF ABC TRANSPORTER FOR NATURAL AMINO ACIDS-RELATED"/>
    <property type="match status" value="1"/>
</dbReference>
<organism evidence="5 6">
    <name type="scientific">Anaerospora hongkongensis</name>
    <dbReference type="NCBI Taxonomy" id="244830"/>
    <lineage>
        <taxon>Bacteria</taxon>
        <taxon>Bacillati</taxon>
        <taxon>Bacillota</taxon>
        <taxon>Negativicutes</taxon>
        <taxon>Selenomonadales</taxon>
        <taxon>Sporomusaceae</taxon>
        <taxon>Anaerospora</taxon>
    </lineage>
</organism>
<dbReference type="PROSITE" id="PS00211">
    <property type="entry name" value="ABC_TRANSPORTER_1"/>
    <property type="match status" value="1"/>
</dbReference>
<dbReference type="Pfam" id="PF00005">
    <property type="entry name" value="ABC_tran"/>
    <property type="match status" value="1"/>
</dbReference>
<dbReference type="SUPFAM" id="SSF52540">
    <property type="entry name" value="P-loop containing nucleoside triphosphate hydrolases"/>
    <property type="match status" value="1"/>
</dbReference>
<dbReference type="GO" id="GO:0015188">
    <property type="term" value="F:L-isoleucine transmembrane transporter activity"/>
    <property type="evidence" value="ECO:0007669"/>
    <property type="project" value="TreeGrafter"/>
</dbReference>
<dbReference type="OrthoDB" id="9805514at2"/>
<dbReference type="GO" id="GO:0005304">
    <property type="term" value="F:L-valine transmembrane transporter activity"/>
    <property type="evidence" value="ECO:0007669"/>
    <property type="project" value="TreeGrafter"/>
</dbReference>
<keyword evidence="6" id="KW-1185">Reference proteome</keyword>
<dbReference type="SMART" id="SM00382">
    <property type="entry name" value="AAA"/>
    <property type="match status" value="1"/>
</dbReference>
<dbReference type="PANTHER" id="PTHR45772:SF7">
    <property type="entry name" value="AMINO ACID ABC TRANSPORTER ATP-BINDING PROTEIN"/>
    <property type="match status" value="1"/>
</dbReference>
<dbReference type="GO" id="GO:1903806">
    <property type="term" value="P:L-isoleucine import across plasma membrane"/>
    <property type="evidence" value="ECO:0007669"/>
    <property type="project" value="TreeGrafter"/>
</dbReference>
<keyword evidence="1" id="KW-0813">Transport</keyword>